<evidence type="ECO:0000256" key="1">
    <source>
        <dbReference type="SAM" id="SignalP"/>
    </source>
</evidence>
<keyword evidence="3" id="KW-1185">Reference proteome</keyword>
<comment type="caution">
    <text evidence="2">The sequence shown here is derived from an EMBL/GenBank/DDBJ whole genome shotgun (WGS) entry which is preliminary data.</text>
</comment>
<dbReference type="RefSeq" id="WP_048468675.1">
    <property type="nucleotide sequence ID" value="NZ_JYNL01000004.1"/>
</dbReference>
<gene>
    <name evidence="2" type="ORF">MCHLDSM_00441</name>
</gene>
<evidence type="ECO:0000313" key="2">
    <source>
        <dbReference type="EMBL" id="KMO83514.1"/>
    </source>
</evidence>
<organism evidence="2 3">
    <name type="scientific">Mycolicibacterium chlorophenolicum</name>
    <dbReference type="NCBI Taxonomy" id="37916"/>
    <lineage>
        <taxon>Bacteria</taxon>
        <taxon>Bacillati</taxon>
        <taxon>Actinomycetota</taxon>
        <taxon>Actinomycetes</taxon>
        <taxon>Mycobacteriales</taxon>
        <taxon>Mycobacteriaceae</taxon>
        <taxon>Mycolicibacterium</taxon>
    </lineage>
</organism>
<dbReference type="AlphaFoldDB" id="A0A0J6WLQ2"/>
<sequence length="84" mass="9590" precursor="true">MSIALTFLILSLPFALAAALTWAAHRSGVLRLHREQFRFAAPLAGRLFEDDRDLCRVAHDVDAIRTRFERQPSWPRSSATGERR</sequence>
<reference evidence="2 3" key="1">
    <citation type="journal article" date="2015" name="Genome Biol. Evol.">
        <title>Characterization of Three Mycobacterium spp. with Potential Use in Bioremediation by Genome Sequencing and Comparative Genomics.</title>
        <authorList>
            <person name="Das S."/>
            <person name="Pettersson B.M."/>
            <person name="Behra P.R."/>
            <person name="Ramesh M."/>
            <person name="Dasgupta S."/>
            <person name="Bhattacharya A."/>
            <person name="Kirsebom L.A."/>
        </authorList>
    </citation>
    <scope>NUCLEOTIDE SEQUENCE [LARGE SCALE GENOMIC DNA]</scope>
    <source>
        <strain evidence="2 3">DSM 43826</strain>
    </source>
</reference>
<proteinExistence type="predicted"/>
<protein>
    <submittedName>
        <fullName evidence="2">Uncharacterized protein</fullName>
    </submittedName>
</protein>
<evidence type="ECO:0000313" key="3">
    <source>
        <dbReference type="Proteomes" id="UP000036513"/>
    </source>
</evidence>
<dbReference type="Proteomes" id="UP000036513">
    <property type="component" value="Unassembled WGS sequence"/>
</dbReference>
<dbReference type="EMBL" id="JYNL01000004">
    <property type="protein sequence ID" value="KMO83514.1"/>
    <property type="molecule type" value="Genomic_DNA"/>
</dbReference>
<feature type="signal peptide" evidence="1">
    <location>
        <begin position="1"/>
        <end position="17"/>
    </location>
</feature>
<name>A0A0J6WLQ2_9MYCO</name>
<accession>A0A0J6WLQ2</accession>
<keyword evidence="1" id="KW-0732">Signal</keyword>
<feature type="chain" id="PRO_5005283964" evidence="1">
    <location>
        <begin position="18"/>
        <end position="84"/>
    </location>
</feature>